<dbReference type="InterPro" id="IPR036291">
    <property type="entry name" value="NAD(P)-bd_dom_sf"/>
</dbReference>
<dbReference type="Proteomes" id="UP000265566">
    <property type="component" value="Chromosome 4"/>
</dbReference>
<name>G7JHD5_MEDTR</name>
<dbReference type="EnsemblPlants" id="AES89145">
    <property type="protein sequence ID" value="AES89145"/>
    <property type="gene ID" value="MTR_4g070490"/>
</dbReference>
<dbReference type="InterPro" id="IPR053241">
    <property type="entry name" value="NADPH_pterin_aldehyde_rdct"/>
</dbReference>
<dbReference type="CDD" id="cd05233">
    <property type="entry name" value="SDR_c"/>
    <property type="match status" value="1"/>
</dbReference>
<dbReference type="Gramene" id="rna23754">
    <property type="protein sequence ID" value="RHN61305.1"/>
    <property type="gene ID" value="gene23754"/>
</dbReference>
<gene>
    <name evidence="2" type="ordered locus">MTR_4g070490</name>
    <name evidence="3" type="ORF">MtrunA17_Chr4g0035191</name>
</gene>
<dbReference type="OMA" id="MARIWFV"/>
<dbReference type="PANTHER" id="PTHR45267">
    <property type="match status" value="1"/>
</dbReference>
<reference evidence="4" key="3">
    <citation type="submission" date="2015-04" db="UniProtKB">
        <authorList>
            <consortium name="EnsemblPlants"/>
        </authorList>
    </citation>
    <scope>IDENTIFICATION</scope>
    <source>
        <strain evidence="4">cv. Jemalong A17</strain>
    </source>
</reference>
<dbReference type="Gene3D" id="3.40.50.720">
    <property type="entry name" value="NAD(P)-binding Rossmann-like Domain"/>
    <property type="match status" value="1"/>
</dbReference>
<evidence type="ECO:0000313" key="6">
    <source>
        <dbReference type="Proteomes" id="UP000265566"/>
    </source>
</evidence>
<reference evidence="2 5" key="1">
    <citation type="journal article" date="2011" name="Nature">
        <title>The Medicago genome provides insight into the evolution of rhizobial symbioses.</title>
        <authorList>
            <person name="Young N.D."/>
            <person name="Debelle F."/>
            <person name="Oldroyd G.E."/>
            <person name="Geurts R."/>
            <person name="Cannon S.B."/>
            <person name="Udvardi M.K."/>
            <person name="Benedito V.A."/>
            <person name="Mayer K.F."/>
            <person name="Gouzy J."/>
            <person name="Schoof H."/>
            <person name="Van de Peer Y."/>
            <person name="Proost S."/>
            <person name="Cook D.R."/>
            <person name="Meyers B.C."/>
            <person name="Spannagl M."/>
            <person name="Cheung F."/>
            <person name="De Mita S."/>
            <person name="Krishnakumar V."/>
            <person name="Gundlach H."/>
            <person name="Zhou S."/>
            <person name="Mudge J."/>
            <person name="Bharti A.K."/>
            <person name="Murray J.D."/>
            <person name="Naoumkina M.A."/>
            <person name="Rosen B."/>
            <person name="Silverstein K.A."/>
            <person name="Tang H."/>
            <person name="Rombauts S."/>
            <person name="Zhao P.X."/>
            <person name="Zhou P."/>
            <person name="Barbe V."/>
            <person name="Bardou P."/>
            <person name="Bechner M."/>
            <person name="Bellec A."/>
            <person name="Berger A."/>
            <person name="Berges H."/>
            <person name="Bidwell S."/>
            <person name="Bisseling T."/>
            <person name="Choisne N."/>
            <person name="Couloux A."/>
            <person name="Denny R."/>
            <person name="Deshpande S."/>
            <person name="Dai X."/>
            <person name="Doyle J.J."/>
            <person name="Dudez A.M."/>
            <person name="Farmer A.D."/>
            <person name="Fouteau S."/>
            <person name="Franken C."/>
            <person name="Gibelin C."/>
            <person name="Gish J."/>
            <person name="Goldstein S."/>
            <person name="Gonzalez A.J."/>
            <person name="Green P.J."/>
            <person name="Hallab A."/>
            <person name="Hartog M."/>
            <person name="Hua A."/>
            <person name="Humphray S.J."/>
            <person name="Jeong D.H."/>
            <person name="Jing Y."/>
            <person name="Jocker A."/>
            <person name="Kenton S.M."/>
            <person name="Kim D.J."/>
            <person name="Klee K."/>
            <person name="Lai H."/>
            <person name="Lang C."/>
            <person name="Lin S."/>
            <person name="Macmil S.L."/>
            <person name="Magdelenat G."/>
            <person name="Matthews L."/>
            <person name="McCorrison J."/>
            <person name="Monaghan E.L."/>
            <person name="Mun J.H."/>
            <person name="Najar F.Z."/>
            <person name="Nicholson C."/>
            <person name="Noirot C."/>
            <person name="O'Bleness M."/>
            <person name="Paule C.R."/>
            <person name="Poulain J."/>
            <person name="Prion F."/>
            <person name="Qin B."/>
            <person name="Qu C."/>
            <person name="Retzel E.F."/>
            <person name="Riddle C."/>
            <person name="Sallet E."/>
            <person name="Samain S."/>
            <person name="Samson N."/>
            <person name="Sanders I."/>
            <person name="Saurat O."/>
            <person name="Scarpelli C."/>
            <person name="Schiex T."/>
            <person name="Segurens B."/>
            <person name="Severin A.J."/>
            <person name="Sherrier D.J."/>
            <person name="Shi R."/>
            <person name="Sims S."/>
            <person name="Singer S.R."/>
            <person name="Sinharoy S."/>
            <person name="Sterck L."/>
            <person name="Viollet A."/>
            <person name="Wang B.B."/>
            <person name="Wang K."/>
            <person name="Wang M."/>
            <person name="Wang X."/>
            <person name="Warfsmann J."/>
            <person name="Weissenbach J."/>
            <person name="White D.D."/>
            <person name="White J.D."/>
            <person name="Wiley G.B."/>
            <person name="Wincker P."/>
            <person name="Xing Y."/>
            <person name="Yang L."/>
            <person name="Yao Z."/>
            <person name="Ying F."/>
            <person name="Zhai J."/>
            <person name="Zhou L."/>
            <person name="Zuber A."/>
            <person name="Denarie J."/>
            <person name="Dixon R.A."/>
            <person name="May G.D."/>
            <person name="Schwartz D.C."/>
            <person name="Rogers J."/>
            <person name="Quetier F."/>
            <person name="Town C.D."/>
            <person name="Roe B.A."/>
        </authorList>
    </citation>
    <scope>NUCLEOTIDE SEQUENCE [LARGE SCALE GENOMIC DNA]</scope>
    <source>
        <strain evidence="2">A17</strain>
        <strain evidence="4 5">cv. Jemalong A17</strain>
    </source>
</reference>
<dbReference type="OrthoDB" id="47007at2759"/>
<dbReference type="GO" id="GO:0005829">
    <property type="term" value="C:cytosol"/>
    <property type="evidence" value="ECO:0000318"/>
    <property type="project" value="GO_Central"/>
</dbReference>
<comment type="similarity">
    <text evidence="1">Belongs to the short-chain dehydrogenases/reductases (SDR) family.</text>
</comment>
<organism evidence="2 5">
    <name type="scientific">Medicago truncatula</name>
    <name type="common">Barrel medic</name>
    <name type="synonym">Medicago tribuloides</name>
    <dbReference type="NCBI Taxonomy" id="3880"/>
    <lineage>
        <taxon>Eukaryota</taxon>
        <taxon>Viridiplantae</taxon>
        <taxon>Streptophyta</taxon>
        <taxon>Embryophyta</taxon>
        <taxon>Tracheophyta</taxon>
        <taxon>Spermatophyta</taxon>
        <taxon>Magnoliopsida</taxon>
        <taxon>eudicotyledons</taxon>
        <taxon>Gunneridae</taxon>
        <taxon>Pentapetalae</taxon>
        <taxon>rosids</taxon>
        <taxon>fabids</taxon>
        <taxon>Fabales</taxon>
        <taxon>Fabaceae</taxon>
        <taxon>Papilionoideae</taxon>
        <taxon>50 kb inversion clade</taxon>
        <taxon>NPAAA clade</taxon>
        <taxon>Hologalegina</taxon>
        <taxon>IRL clade</taxon>
        <taxon>Trifolieae</taxon>
        <taxon>Medicago</taxon>
    </lineage>
</organism>
<dbReference type="Proteomes" id="UP000002051">
    <property type="component" value="Chromosome 4"/>
</dbReference>
<dbReference type="Pfam" id="PF00106">
    <property type="entry name" value="adh_short"/>
    <property type="match status" value="1"/>
</dbReference>
<dbReference type="AlphaFoldDB" id="G7JHD5"/>
<evidence type="ECO:0000256" key="1">
    <source>
        <dbReference type="RuleBase" id="RU000363"/>
    </source>
</evidence>
<keyword evidence="5" id="KW-1185">Reference proteome</keyword>
<evidence type="ECO:0000313" key="3">
    <source>
        <dbReference type="EMBL" id="RHN61305.1"/>
    </source>
</evidence>
<dbReference type="GO" id="GO:0006760">
    <property type="term" value="P:folic acid-containing compound metabolic process"/>
    <property type="evidence" value="ECO:0000318"/>
    <property type="project" value="GO_Central"/>
</dbReference>
<reference evidence="3" key="5">
    <citation type="journal article" date="2018" name="Nat. Plants">
        <title>Whole-genome landscape of Medicago truncatula symbiotic genes.</title>
        <authorList>
            <person name="Pecrix Y."/>
            <person name="Gamas P."/>
            <person name="Carrere S."/>
        </authorList>
    </citation>
    <scope>NUCLEOTIDE SEQUENCE</scope>
    <source>
        <tissue evidence="3">Leaves</tissue>
    </source>
</reference>
<dbReference type="EMBL" id="CM001220">
    <property type="protein sequence ID" value="AES89145.1"/>
    <property type="molecule type" value="Genomic_DNA"/>
</dbReference>
<sequence>MAGSDGDRGGGKGIEMGIEIGRSEGNRIVIKTNVSKGLGRVLVIELLAYRSHTIIGCSCDQDKLDFLQSQLPNNNHHLFLNIDVRCNNRVEEMACIFMEKNGGPSDIIVNGAGVVNKNNKMWEVPSEEFDLVMDTNLKGAANVLRPFIPLMVKNKKYEEGGIIVNMSSGWGRSVAALVAPYCVSKWAIEGLTKSVVEELPKVMAVVALNPGVINTNMLAFCYGASSSLYRFPESWVLEAATKILNLTPTDNGSSLSI</sequence>
<dbReference type="GO" id="GO:0016616">
    <property type="term" value="F:oxidoreductase activity, acting on the CH-OH group of donors, NAD or NADP as acceptor"/>
    <property type="evidence" value="ECO:0000318"/>
    <property type="project" value="GO_Central"/>
</dbReference>
<protein>
    <submittedName>
        <fullName evidence="2">3-oxoacyl-[acyl-carrier] reductase FabG-like protein</fullName>
    </submittedName>
    <submittedName>
        <fullName evidence="3">Putative 3-oxoacyl-[acyl-carrier-protein] reductase</fullName>
        <ecNumber evidence="3">1.1.1.100</ecNumber>
    </submittedName>
</protein>
<dbReference type="GO" id="GO:0004316">
    <property type="term" value="F:3-oxoacyl-[acyl-carrier-protein] reductase (NADPH) activity"/>
    <property type="evidence" value="ECO:0007669"/>
    <property type="project" value="UniProtKB-EC"/>
</dbReference>
<keyword evidence="3" id="KW-0560">Oxidoreductase</keyword>
<dbReference type="PANTHER" id="PTHR45267:SF2">
    <property type="entry name" value="NADPH-DEPENDENT PTERIN ALDEHYDE REDUCTASE"/>
    <property type="match status" value="1"/>
</dbReference>
<dbReference type="SUPFAM" id="SSF51735">
    <property type="entry name" value="NAD(P)-binding Rossmann-fold domains"/>
    <property type="match status" value="1"/>
</dbReference>
<dbReference type="EMBL" id="PSQE01000004">
    <property type="protein sequence ID" value="RHN61305.1"/>
    <property type="molecule type" value="Genomic_DNA"/>
</dbReference>
<dbReference type="EC" id="1.1.1.100" evidence="3"/>
<dbReference type="PaxDb" id="3880-AES89145"/>
<dbReference type="PRINTS" id="PR00081">
    <property type="entry name" value="GDHRDH"/>
</dbReference>
<reference evidence="2 5" key="2">
    <citation type="journal article" date="2014" name="BMC Genomics">
        <title>An improved genome release (version Mt4.0) for the model legume Medicago truncatula.</title>
        <authorList>
            <person name="Tang H."/>
            <person name="Krishnakumar V."/>
            <person name="Bidwell S."/>
            <person name="Rosen B."/>
            <person name="Chan A."/>
            <person name="Zhou S."/>
            <person name="Gentzbittel L."/>
            <person name="Childs K.L."/>
            <person name="Yandell M."/>
            <person name="Gundlach H."/>
            <person name="Mayer K.F."/>
            <person name="Schwartz D.C."/>
            <person name="Town C.D."/>
        </authorList>
    </citation>
    <scope>GENOME REANNOTATION</scope>
    <source>
        <strain evidence="4 5">cv. Jemalong A17</strain>
    </source>
</reference>
<dbReference type="HOGENOM" id="CLU_010194_2_10_1"/>
<evidence type="ECO:0000313" key="4">
    <source>
        <dbReference type="EnsemblPlants" id="AES89145"/>
    </source>
</evidence>
<dbReference type="STRING" id="3880.G7JHD5"/>
<accession>G7JHD5</accession>
<evidence type="ECO:0000313" key="2">
    <source>
        <dbReference type="EMBL" id="AES89145.1"/>
    </source>
</evidence>
<dbReference type="PRINTS" id="PR00080">
    <property type="entry name" value="SDRFAMILY"/>
</dbReference>
<reference evidence="6" key="4">
    <citation type="journal article" date="2018" name="Nat. Plants">
        <title>Whole-genome landscape of Medicago truncatula symbiotic genes.</title>
        <authorList>
            <person name="Pecrix Y."/>
            <person name="Staton S.E."/>
            <person name="Sallet E."/>
            <person name="Lelandais-Briere C."/>
            <person name="Moreau S."/>
            <person name="Carrere S."/>
            <person name="Blein T."/>
            <person name="Jardinaud M.F."/>
            <person name="Latrasse D."/>
            <person name="Zouine M."/>
            <person name="Zahm M."/>
            <person name="Kreplak J."/>
            <person name="Mayjonade B."/>
            <person name="Satge C."/>
            <person name="Perez M."/>
            <person name="Cauet S."/>
            <person name="Marande W."/>
            <person name="Chantry-Darmon C."/>
            <person name="Lopez-Roques C."/>
            <person name="Bouchez O."/>
            <person name="Berard A."/>
            <person name="Debelle F."/>
            <person name="Munos S."/>
            <person name="Bendahmane A."/>
            <person name="Berges H."/>
            <person name="Niebel A."/>
            <person name="Buitink J."/>
            <person name="Frugier F."/>
            <person name="Benhamed M."/>
            <person name="Crespi M."/>
            <person name="Gouzy J."/>
            <person name="Gamas P."/>
        </authorList>
    </citation>
    <scope>NUCLEOTIDE SEQUENCE [LARGE SCALE GENOMIC DNA]</scope>
    <source>
        <strain evidence="6">cv. Jemalong A17</strain>
    </source>
</reference>
<dbReference type="eggNOG" id="KOG0725">
    <property type="taxonomic scope" value="Eukaryota"/>
</dbReference>
<proteinExistence type="inferred from homology"/>
<evidence type="ECO:0000313" key="5">
    <source>
        <dbReference type="Proteomes" id="UP000002051"/>
    </source>
</evidence>
<dbReference type="InterPro" id="IPR002347">
    <property type="entry name" value="SDR_fam"/>
</dbReference>